<name>A0AAD9J9P8_9ANNE</name>
<organism evidence="4 5">
    <name type="scientific">Paralvinella palmiformis</name>
    <dbReference type="NCBI Taxonomy" id="53620"/>
    <lineage>
        <taxon>Eukaryota</taxon>
        <taxon>Metazoa</taxon>
        <taxon>Spiralia</taxon>
        <taxon>Lophotrochozoa</taxon>
        <taxon>Annelida</taxon>
        <taxon>Polychaeta</taxon>
        <taxon>Sedentaria</taxon>
        <taxon>Canalipalpata</taxon>
        <taxon>Terebellida</taxon>
        <taxon>Terebelliformia</taxon>
        <taxon>Alvinellidae</taxon>
        <taxon>Paralvinella</taxon>
    </lineage>
</organism>
<dbReference type="GO" id="GO:0032580">
    <property type="term" value="C:Golgi cisterna membrane"/>
    <property type="evidence" value="ECO:0007669"/>
    <property type="project" value="UniProtKB-SubCell"/>
</dbReference>
<protein>
    <recommendedName>
        <fullName evidence="3">L-Fucosyltransferase</fullName>
        <ecNumber evidence="3">2.4.1.-</ecNumber>
    </recommendedName>
</protein>
<gene>
    <name evidence="4" type="ORF">LSH36_482g02065</name>
</gene>
<dbReference type="Pfam" id="PF01531">
    <property type="entry name" value="Glyco_transf_11"/>
    <property type="match status" value="1"/>
</dbReference>
<dbReference type="PANTHER" id="PTHR11927:SF9">
    <property type="entry name" value="L-FUCOSYLTRANSFERASE"/>
    <property type="match status" value="1"/>
</dbReference>
<keyword evidence="5" id="KW-1185">Reference proteome</keyword>
<dbReference type="PANTHER" id="PTHR11927">
    <property type="entry name" value="GALACTOSIDE 2-L-FUCOSYLTRANSFERASE"/>
    <property type="match status" value="1"/>
</dbReference>
<dbReference type="CDD" id="cd11301">
    <property type="entry name" value="Fut1_Fut2_like"/>
    <property type="match status" value="1"/>
</dbReference>
<comment type="similarity">
    <text evidence="3">Belongs to the glycosyltransferase 11 family.</text>
</comment>
<evidence type="ECO:0000256" key="2">
    <source>
        <dbReference type="ARBA" id="ARBA00022679"/>
    </source>
</evidence>
<comment type="caution">
    <text evidence="4">The sequence shown here is derived from an EMBL/GenBank/DDBJ whole genome shotgun (WGS) entry which is preliminary data.</text>
</comment>
<keyword evidence="3" id="KW-0812">Transmembrane</keyword>
<comment type="pathway">
    <text evidence="3">Protein modification; protein glycosylation.</text>
</comment>
<evidence type="ECO:0000256" key="3">
    <source>
        <dbReference type="RuleBase" id="RU363129"/>
    </source>
</evidence>
<dbReference type="InterPro" id="IPR002516">
    <property type="entry name" value="Glyco_trans_11"/>
</dbReference>
<evidence type="ECO:0000313" key="4">
    <source>
        <dbReference type="EMBL" id="KAK2148802.1"/>
    </source>
</evidence>
<dbReference type="EC" id="2.4.1.-" evidence="3"/>
<evidence type="ECO:0000256" key="1">
    <source>
        <dbReference type="ARBA" id="ARBA00022676"/>
    </source>
</evidence>
<keyword evidence="2 3" id="KW-0808">Transferase</keyword>
<dbReference type="Proteomes" id="UP001208570">
    <property type="component" value="Unassembled WGS sequence"/>
</dbReference>
<proteinExistence type="inferred from homology"/>
<dbReference type="GO" id="GO:0005975">
    <property type="term" value="P:carbohydrate metabolic process"/>
    <property type="evidence" value="ECO:0007669"/>
    <property type="project" value="InterPro"/>
</dbReference>
<comment type="subcellular location">
    <subcellularLocation>
        <location evidence="3">Golgi apparatus</location>
        <location evidence="3">Golgi stack membrane</location>
        <topology evidence="3">Single-pass type II membrane protein</topology>
    </subcellularLocation>
</comment>
<dbReference type="AlphaFoldDB" id="A0AAD9J9P8"/>
<keyword evidence="3" id="KW-0325">Glycoprotein</keyword>
<reference evidence="4" key="1">
    <citation type="journal article" date="2023" name="Mol. Biol. Evol.">
        <title>Third-Generation Sequencing Reveals the Adaptive Role of the Epigenome in Three Deep-Sea Polychaetes.</title>
        <authorList>
            <person name="Perez M."/>
            <person name="Aroh O."/>
            <person name="Sun Y."/>
            <person name="Lan Y."/>
            <person name="Juniper S.K."/>
            <person name="Young C.R."/>
            <person name="Angers B."/>
            <person name="Qian P.Y."/>
        </authorList>
    </citation>
    <scope>NUCLEOTIDE SEQUENCE</scope>
    <source>
        <strain evidence="4">P08H-3</strain>
    </source>
</reference>
<dbReference type="EMBL" id="JAODUP010000482">
    <property type="protein sequence ID" value="KAK2148802.1"/>
    <property type="molecule type" value="Genomic_DNA"/>
</dbReference>
<keyword evidence="3" id="KW-0735">Signal-anchor</keyword>
<dbReference type="GO" id="GO:0008107">
    <property type="term" value="F:galactoside 2-alpha-L-fucosyltransferase activity"/>
    <property type="evidence" value="ECO:0007669"/>
    <property type="project" value="InterPro"/>
</dbReference>
<sequence length="312" mass="37052">MSDYENRTDSMRKVKQYYEHYKETGRQQSVLHRDVRRFVLSVIRTGRLGNAMFEYSALYGLANLTNRIPVLNPDFRDLAAIFHLLVPVREKTLQLKVQYNQRDFVETYDVAETVRTLFALPVDVKLFGFFQYFRYFSHVDKEIRKQFTFRDSIQRRVRHFFSETFTKADESVKVGIHVRRTDLSMKNWISFGFGPPPASYFENAMNYFRKRYKNVRFILCSDDLLWSSQHIRAGDVTFVENRPPEVDMAILASCDHVIIGNGSFGWWVSWLCRGVTVRYKRIPEYNTYIYNATLGDHWPPEDDYNHYVVIDS</sequence>
<keyword evidence="1 3" id="KW-0328">Glycosyltransferase</keyword>
<evidence type="ECO:0000313" key="5">
    <source>
        <dbReference type="Proteomes" id="UP001208570"/>
    </source>
</evidence>
<accession>A0AAD9J9P8</accession>
<keyword evidence="3" id="KW-0333">Golgi apparatus</keyword>